<evidence type="ECO:0008006" key="3">
    <source>
        <dbReference type="Google" id="ProtNLM"/>
    </source>
</evidence>
<accession>A0A166IFS4</accession>
<dbReference type="OrthoDB" id="2748701at2759"/>
<dbReference type="STRING" id="436010.A0A166IFS4"/>
<keyword evidence="2" id="KW-1185">Reference proteome</keyword>
<reference evidence="1 2" key="1">
    <citation type="journal article" date="2016" name="Mol. Biol. Evol.">
        <title>Comparative Genomics of Early-Diverging Mushroom-Forming Fungi Provides Insights into the Origins of Lignocellulose Decay Capabilities.</title>
        <authorList>
            <person name="Nagy L.G."/>
            <person name="Riley R."/>
            <person name="Tritt A."/>
            <person name="Adam C."/>
            <person name="Daum C."/>
            <person name="Floudas D."/>
            <person name="Sun H."/>
            <person name="Yadav J.S."/>
            <person name="Pangilinan J."/>
            <person name="Larsson K.H."/>
            <person name="Matsuura K."/>
            <person name="Barry K."/>
            <person name="Labutti K."/>
            <person name="Kuo R."/>
            <person name="Ohm R.A."/>
            <person name="Bhattacharya S.S."/>
            <person name="Shirouzu T."/>
            <person name="Yoshinaga Y."/>
            <person name="Martin F.M."/>
            <person name="Grigoriev I.V."/>
            <person name="Hibbett D.S."/>
        </authorList>
    </citation>
    <scope>NUCLEOTIDE SEQUENCE [LARGE SCALE GENOMIC DNA]</scope>
    <source>
        <strain evidence="1 2">CBS 109695</strain>
    </source>
</reference>
<dbReference type="EMBL" id="KV417561">
    <property type="protein sequence ID" value="KZP19772.1"/>
    <property type="molecule type" value="Genomic_DNA"/>
</dbReference>
<evidence type="ECO:0000313" key="1">
    <source>
        <dbReference type="EMBL" id="KZP19772.1"/>
    </source>
</evidence>
<sequence>MDRVPVEIRLQIFTRACTDGGTTGRSLALVSRDIRETSREYCLQSVKLHGHNQARKFALMLDKRPMAERQIVDLHVQFDDDQLQLPEHAYVARDSELSAQLQLFNEQYEREIIGTVKRILLRLHPRDPMRTMTLSSDHISRSIPGACLEWPSYTQKLMSLTFNQSMSGKIFLAAYTTHKSPPSLQYLDMTGVDLHWLPGYTITNAVTAHIKYDLLNHIARIAPSLVYLRLKIRAVMMEKLRPEHWLSGHEIFGLSYRLPKTTMTVFFQYELEMKQYRDPLRQRYMDYADRLRDIGKHDCRFKVVYWCDRGLSIEELVGRL</sequence>
<evidence type="ECO:0000313" key="2">
    <source>
        <dbReference type="Proteomes" id="UP000076532"/>
    </source>
</evidence>
<protein>
    <recommendedName>
        <fullName evidence="3">F-box domain-containing protein</fullName>
    </recommendedName>
</protein>
<dbReference type="Proteomes" id="UP000076532">
    <property type="component" value="Unassembled WGS sequence"/>
</dbReference>
<name>A0A166IFS4_9AGAM</name>
<gene>
    <name evidence="1" type="ORF">FIBSPDRAFT_862471</name>
</gene>
<proteinExistence type="predicted"/>
<dbReference type="AlphaFoldDB" id="A0A166IFS4"/>
<organism evidence="1 2">
    <name type="scientific">Athelia psychrophila</name>
    <dbReference type="NCBI Taxonomy" id="1759441"/>
    <lineage>
        <taxon>Eukaryota</taxon>
        <taxon>Fungi</taxon>
        <taxon>Dikarya</taxon>
        <taxon>Basidiomycota</taxon>
        <taxon>Agaricomycotina</taxon>
        <taxon>Agaricomycetes</taxon>
        <taxon>Agaricomycetidae</taxon>
        <taxon>Atheliales</taxon>
        <taxon>Atheliaceae</taxon>
        <taxon>Athelia</taxon>
    </lineage>
</organism>